<comment type="subcellular location">
    <subcellularLocation>
        <location evidence="1">Cell membrane</location>
        <topology evidence="1">Multi-pass membrane protein</topology>
    </subcellularLocation>
</comment>
<feature type="transmembrane region" description="Helical" evidence="8">
    <location>
        <begin position="118"/>
        <end position="137"/>
    </location>
</feature>
<feature type="transmembrane region" description="Helical" evidence="8">
    <location>
        <begin position="329"/>
        <end position="351"/>
    </location>
</feature>
<evidence type="ECO:0008006" key="11">
    <source>
        <dbReference type="Google" id="ProtNLM"/>
    </source>
</evidence>
<comment type="caution">
    <text evidence="9">The sequence shown here is derived from an EMBL/GenBank/DDBJ whole genome shotgun (WGS) entry which is preliminary data.</text>
</comment>
<proteinExistence type="inferred from homology"/>
<protein>
    <recommendedName>
        <fullName evidence="11">Transporter</fullName>
    </recommendedName>
</protein>
<feature type="transmembrane region" description="Helical" evidence="8">
    <location>
        <begin position="175"/>
        <end position="198"/>
    </location>
</feature>
<sequence length="358" mass="37080">MKGESTFILLSPGRATGRTGRLARVGRAPPCSGSAGVQDARAYPARFGPSRRMSLLLDVVTRITLPIVAIAALGFLMQTRARFDVRSLNRLLLYATLPCFLVVTLAEAELPLGQLQGVVVFTVVQFALLLGLGWSVGRALDLDPKARAVVAVACAFPNSGNFGIPVIELAFGTRYVVHQAVITSTHTVMILLLAPVLFGGGGTLGQHLKGVFQTPLIPAMAIGIGLNLGGIELIEPVRKPLATMGDAYVGVALFALGAQLADNRLRVPLGAAGVSVALRLLVAPLLTGIALTFLDMPAQVEAILLVGSAAPVGVLLTIFAGEFRGNVELSSAVVVASTVLSPVLITAAVIATRLMGAG</sequence>
<dbReference type="PANTHER" id="PTHR36838:SF1">
    <property type="entry name" value="SLR1864 PROTEIN"/>
    <property type="match status" value="1"/>
</dbReference>
<dbReference type="InterPro" id="IPR004776">
    <property type="entry name" value="Mem_transp_PIN-like"/>
</dbReference>
<keyword evidence="5 8" id="KW-0812">Transmembrane</keyword>
<feature type="transmembrane region" description="Helical" evidence="8">
    <location>
        <begin position="210"/>
        <end position="229"/>
    </location>
</feature>
<evidence type="ECO:0000256" key="8">
    <source>
        <dbReference type="SAM" id="Phobius"/>
    </source>
</evidence>
<evidence type="ECO:0000256" key="2">
    <source>
        <dbReference type="ARBA" id="ARBA00010145"/>
    </source>
</evidence>
<feature type="transmembrane region" description="Helical" evidence="8">
    <location>
        <begin position="267"/>
        <end position="291"/>
    </location>
</feature>
<evidence type="ECO:0000256" key="3">
    <source>
        <dbReference type="ARBA" id="ARBA00022448"/>
    </source>
</evidence>
<keyword evidence="7 8" id="KW-0472">Membrane</keyword>
<dbReference type="Pfam" id="PF03547">
    <property type="entry name" value="Mem_trans"/>
    <property type="match status" value="2"/>
</dbReference>
<feature type="transmembrane region" description="Helical" evidence="8">
    <location>
        <begin position="303"/>
        <end position="323"/>
    </location>
</feature>
<reference evidence="9 10" key="1">
    <citation type="journal article" date="2020" name="Microorganisms">
        <title>Osmotic Adaptation and Compatible Solute Biosynthesis of Phototrophic Bacteria as Revealed from Genome Analyses.</title>
        <authorList>
            <person name="Imhoff J.F."/>
            <person name="Rahn T."/>
            <person name="Kunzel S."/>
            <person name="Keller A."/>
            <person name="Neulinger S.C."/>
        </authorList>
    </citation>
    <scope>NUCLEOTIDE SEQUENCE [LARGE SCALE GENOMIC DNA]</scope>
    <source>
        <strain evidence="9 10">DSM 9895</strain>
    </source>
</reference>
<gene>
    <name evidence="9" type="ORF">CKO28_18190</name>
</gene>
<accession>A0ABS1DJR9</accession>
<dbReference type="EMBL" id="NRRL01000069">
    <property type="protein sequence ID" value="MBK1669968.1"/>
    <property type="molecule type" value="Genomic_DNA"/>
</dbReference>
<name>A0ABS1DJR9_9PROT</name>
<dbReference type="Gene3D" id="1.20.1530.20">
    <property type="match status" value="2"/>
</dbReference>
<dbReference type="InterPro" id="IPR038770">
    <property type="entry name" value="Na+/solute_symporter_sf"/>
</dbReference>
<evidence type="ECO:0000256" key="5">
    <source>
        <dbReference type="ARBA" id="ARBA00022692"/>
    </source>
</evidence>
<feature type="transmembrane region" description="Helical" evidence="8">
    <location>
        <begin position="88"/>
        <end position="106"/>
    </location>
</feature>
<evidence type="ECO:0000256" key="6">
    <source>
        <dbReference type="ARBA" id="ARBA00022989"/>
    </source>
</evidence>
<comment type="similarity">
    <text evidence="2">Belongs to the auxin efflux carrier (TC 2.A.69) family.</text>
</comment>
<evidence type="ECO:0000313" key="10">
    <source>
        <dbReference type="Proteomes" id="UP001296873"/>
    </source>
</evidence>
<evidence type="ECO:0000313" key="9">
    <source>
        <dbReference type="EMBL" id="MBK1669968.1"/>
    </source>
</evidence>
<feature type="transmembrane region" description="Helical" evidence="8">
    <location>
        <begin position="55"/>
        <end position="76"/>
    </location>
</feature>
<evidence type="ECO:0000256" key="1">
    <source>
        <dbReference type="ARBA" id="ARBA00004651"/>
    </source>
</evidence>
<dbReference type="Proteomes" id="UP001296873">
    <property type="component" value="Unassembled WGS sequence"/>
</dbReference>
<keyword evidence="6 8" id="KW-1133">Transmembrane helix</keyword>
<keyword evidence="10" id="KW-1185">Reference proteome</keyword>
<dbReference type="PANTHER" id="PTHR36838">
    <property type="entry name" value="AUXIN EFFLUX CARRIER FAMILY PROTEIN"/>
    <property type="match status" value="1"/>
</dbReference>
<evidence type="ECO:0000256" key="7">
    <source>
        <dbReference type="ARBA" id="ARBA00023136"/>
    </source>
</evidence>
<keyword evidence="4" id="KW-1003">Cell membrane</keyword>
<evidence type="ECO:0000256" key="4">
    <source>
        <dbReference type="ARBA" id="ARBA00022475"/>
    </source>
</evidence>
<keyword evidence="3" id="KW-0813">Transport</keyword>
<organism evidence="9 10">
    <name type="scientific">Rhodovibrio sodomensis</name>
    <dbReference type="NCBI Taxonomy" id="1088"/>
    <lineage>
        <taxon>Bacteria</taxon>
        <taxon>Pseudomonadati</taxon>
        <taxon>Pseudomonadota</taxon>
        <taxon>Alphaproteobacteria</taxon>
        <taxon>Rhodospirillales</taxon>
        <taxon>Rhodovibrionaceae</taxon>
        <taxon>Rhodovibrio</taxon>
    </lineage>
</organism>